<evidence type="ECO:0000313" key="2">
    <source>
        <dbReference type="EMBL" id="RDB16568.1"/>
    </source>
</evidence>
<comment type="caution">
    <text evidence="2">The sequence shown here is derived from an EMBL/GenBank/DDBJ whole genome shotgun (WGS) entry which is preliminary data.</text>
</comment>
<gene>
    <name evidence="2" type="ORF">Hypma_002933</name>
</gene>
<proteinExistence type="predicted"/>
<accession>A0A369J3K5</accession>
<evidence type="ECO:0000256" key="1">
    <source>
        <dbReference type="SAM" id="MobiDB-lite"/>
    </source>
</evidence>
<feature type="region of interest" description="Disordered" evidence="1">
    <location>
        <begin position="60"/>
        <end position="83"/>
    </location>
</feature>
<name>A0A369J3K5_HYPMA</name>
<organism evidence="2 3">
    <name type="scientific">Hypsizygus marmoreus</name>
    <name type="common">White beech mushroom</name>
    <name type="synonym">Agaricus marmoreus</name>
    <dbReference type="NCBI Taxonomy" id="39966"/>
    <lineage>
        <taxon>Eukaryota</taxon>
        <taxon>Fungi</taxon>
        <taxon>Dikarya</taxon>
        <taxon>Basidiomycota</taxon>
        <taxon>Agaricomycotina</taxon>
        <taxon>Agaricomycetes</taxon>
        <taxon>Agaricomycetidae</taxon>
        <taxon>Agaricales</taxon>
        <taxon>Tricholomatineae</taxon>
        <taxon>Lyophyllaceae</taxon>
        <taxon>Hypsizygus</taxon>
    </lineage>
</organism>
<evidence type="ECO:0000313" key="3">
    <source>
        <dbReference type="Proteomes" id="UP000076154"/>
    </source>
</evidence>
<dbReference type="AlphaFoldDB" id="A0A369J3K5"/>
<reference evidence="2" key="1">
    <citation type="submission" date="2018-04" db="EMBL/GenBank/DDBJ databases">
        <title>Whole genome sequencing of Hypsizygus marmoreus.</title>
        <authorList>
            <person name="Choi I.-G."/>
            <person name="Min B."/>
            <person name="Kim J.-G."/>
            <person name="Kim S."/>
            <person name="Oh Y.-L."/>
            <person name="Kong W.-S."/>
            <person name="Park H."/>
            <person name="Jeong J."/>
            <person name="Song E.-S."/>
        </authorList>
    </citation>
    <scope>NUCLEOTIDE SEQUENCE [LARGE SCALE GENOMIC DNA]</scope>
    <source>
        <strain evidence="2">51987-8</strain>
    </source>
</reference>
<keyword evidence="3" id="KW-1185">Reference proteome</keyword>
<dbReference type="Proteomes" id="UP000076154">
    <property type="component" value="Unassembled WGS sequence"/>
</dbReference>
<dbReference type="EMBL" id="LUEZ02000124">
    <property type="protein sequence ID" value="RDB16568.1"/>
    <property type="molecule type" value="Genomic_DNA"/>
</dbReference>
<protein>
    <submittedName>
        <fullName evidence="2">Uncharacterized protein</fullName>
    </submittedName>
</protein>
<dbReference type="InParanoid" id="A0A369J3K5"/>
<sequence length="88" mass="9683">MKNITYASGQRRRPNMERVRVTGTSASRCLLYCIAVSINARGTVVTRPSATRRSTINSKRVHDNTAGRACEGQGGKNEGLFGEPWLMI</sequence>